<evidence type="ECO:0000313" key="2">
    <source>
        <dbReference type="EMBL" id="TFK88831.1"/>
    </source>
</evidence>
<protein>
    <submittedName>
        <fullName evidence="2">Uncharacterized protein</fullName>
    </submittedName>
</protein>
<proteinExistence type="predicted"/>
<dbReference type="InParanoid" id="A0A5C3PHP9"/>
<reference evidence="2 3" key="1">
    <citation type="journal article" date="2019" name="Nat. Ecol. Evol.">
        <title>Megaphylogeny resolves global patterns of mushroom evolution.</title>
        <authorList>
            <person name="Varga T."/>
            <person name="Krizsan K."/>
            <person name="Foldi C."/>
            <person name="Dima B."/>
            <person name="Sanchez-Garcia M."/>
            <person name="Sanchez-Ramirez S."/>
            <person name="Szollosi G.J."/>
            <person name="Szarkandi J.G."/>
            <person name="Papp V."/>
            <person name="Albert L."/>
            <person name="Andreopoulos W."/>
            <person name="Angelini C."/>
            <person name="Antonin V."/>
            <person name="Barry K.W."/>
            <person name="Bougher N.L."/>
            <person name="Buchanan P."/>
            <person name="Buyck B."/>
            <person name="Bense V."/>
            <person name="Catcheside P."/>
            <person name="Chovatia M."/>
            <person name="Cooper J."/>
            <person name="Damon W."/>
            <person name="Desjardin D."/>
            <person name="Finy P."/>
            <person name="Geml J."/>
            <person name="Haridas S."/>
            <person name="Hughes K."/>
            <person name="Justo A."/>
            <person name="Karasinski D."/>
            <person name="Kautmanova I."/>
            <person name="Kiss B."/>
            <person name="Kocsube S."/>
            <person name="Kotiranta H."/>
            <person name="LaButti K.M."/>
            <person name="Lechner B.E."/>
            <person name="Liimatainen K."/>
            <person name="Lipzen A."/>
            <person name="Lukacs Z."/>
            <person name="Mihaltcheva S."/>
            <person name="Morgado L.N."/>
            <person name="Niskanen T."/>
            <person name="Noordeloos M.E."/>
            <person name="Ohm R.A."/>
            <person name="Ortiz-Santana B."/>
            <person name="Ovrebo C."/>
            <person name="Racz N."/>
            <person name="Riley R."/>
            <person name="Savchenko A."/>
            <person name="Shiryaev A."/>
            <person name="Soop K."/>
            <person name="Spirin V."/>
            <person name="Szebenyi C."/>
            <person name="Tomsovsky M."/>
            <person name="Tulloss R.E."/>
            <person name="Uehling J."/>
            <person name="Grigoriev I.V."/>
            <person name="Vagvolgyi C."/>
            <person name="Papp T."/>
            <person name="Martin F.M."/>
            <person name="Miettinen O."/>
            <person name="Hibbett D.S."/>
            <person name="Nagy L.G."/>
        </authorList>
    </citation>
    <scope>NUCLEOTIDE SEQUENCE [LARGE SCALE GENOMIC DNA]</scope>
    <source>
        <strain evidence="2 3">HHB13444</strain>
    </source>
</reference>
<feature type="compositionally biased region" description="Basic and acidic residues" evidence="1">
    <location>
        <begin position="282"/>
        <end position="297"/>
    </location>
</feature>
<sequence length="297" mass="32944">MIPKYSNPSLLLNSTTIVSRAALNEDLEDEEQLPVETQDPEHAQLVARLENILKRTFQEVSPTHVEDNDASRKKKRRRKAEGDGQKDTGQGDAVTEEVAVPFRLLSGVSQPKPIVLAPKAPPKIISYAPAAEDTAAEAERRAARAREVAVDFAWVVAESKKPSISASTSYKKVVRLVAQVPDTNAPLLVLERPRSPPKPPRVARIHPEIEVKPSPHEHKASCCPAVTAREPQETAKRKRRRGKARDEPAIQAMFWRPPPISGKALGYAWGYAGSRPWLSDGKPPRYERDTLKKAEYA</sequence>
<dbReference type="Proteomes" id="UP000308197">
    <property type="component" value="Unassembled WGS sequence"/>
</dbReference>
<accession>A0A5C3PHP9</accession>
<name>A0A5C3PHP9_9APHY</name>
<dbReference type="AlphaFoldDB" id="A0A5C3PHP9"/>
<feature type="compositionally biased region" description="Basic and acidic residues" evidence="1">
    <location>
        <begin position="207"/>
        <end position="220"/>
    </location>
</feature>
<gene>
    <name evidence="2" type="ORF">K466DRAFT_662020</name>
</gene>
<evidence type="ECO:0000256" key="1">
    <source>
        <dbReference type="SAM" id="MobiDB-lite"/>
    </source>
</evidence>
<keyword evidence="3" id="KW-1185">Reference proteome</keyword>
<feature type="region of interest" description="Disordered" evidence="1">
    <location>
        <begin position="207"/>
        <end position="255"/>
    </location>
</feature>
<organism evidence="2 3">
    <name type="scientific">Polyporus arcularius HHB13444</name>
    <dbReference type="NCBI Taxonomy" id="1314778"/>
    <lineage>
        <taxon>Eukaryota</taxon>
        <taxon>Fungi</taxon>
        <taxon>Dikarya</taxon>
        <taxon>Basidiomycota</taxon>
        <taxon>Agaricomycotina</taxon>
        <taxon>Agaricomycetes</taxon>
        <taxon>Polyporales</taxon>
        <taxon>Polyporaceae</taxon>
        <taxon>Polyporus</taxon>
    </lineage>
</organism>
<evidence type="ECO:0000313" key="3">
    <source>
        <dbReference type="Proteomes" id="UP000308197"/>
    </source>
</evidence>
<feature type="region of interest" description="Disordered" evidence="1">
    <location>
        <begin position="57"/>
        <end position="94"/>
    </location>
</feature>
<feature type="region of interest" description="Disordered" evidence="1">
    <location>
        <begin position="273"/>
        <end position="297"/>
    </location>
</feature>
<dbReference type="EMBL" id="ML211097">
    <property type="protein sequence ID" value="TFK88831.1"/>
    <property type="molecule type" value="Genomic_DNA"/>
</dbReference>